<evidence type="ECO:0000313" key="2">
    <source>
        <dbReference type="Proteomes" id="UP000192911"/>
    </source>
</evidence>
<dbReference type="NCBIfam" id="TIGR04267">
    <property type="entry name" value="mod_HExxH"/>
    <property type="match status" value="1"/>
</dbReference>
<name>A0A1X7FAW5_TRICW</name>
<accession>A0A1X7FAW5</accession>
<dbReference type="Proteomes" id="UP000192911">
    <property type="component" value="Unassembled WGS sequence"/>
</dbReference>
<protein>
    <submittedName>
        <fullName evidence="1">HEXXH motif-containing protein</fullName>
    </submittedName>
</protein>
<evidence type="ECO:0000313" key="1">
    <source>
        <dbReference type="EMBL" id="SMF49330.1"/>
    </source>
</evidence>
<dbReference type="EMBL" id="FXAH01000008">
    <property type="protein sequence ID" value="SMF49330.1"/>
    <property type="molecule type" value="Genomic_DNA"/>
</dbReference>
<reference evidence="2" key="1">
    <citation type="submission" date="2017-04" db="EMBL/GenBank/DDBJ databases">
        <authorList>
            <person name="Varghese N."/>
            <person name="Submissions S."/>
        </authorList>
    </citation>
    <scope>NUCLEOTIDE SEQUENCE [LARGE SCALE GENOMIC DNA]</scope>
    <source>
        <strain evidence="2">Ballard 720</strain>
    </source>
</reference>
<dbReference type="STRING" id="28094.SAMN06295900_108150"/>
<proteinExistence type="predicted"/>
<dbReference type="OrthoDB" id="9769264at2"/>
<organism evidence="1 2">
    <name type="scientific">Trinickia caryophylli</name>
    <name type="common">Paraburkholderia caryophylli</name>
    <dbReference type="NCBI Taxonomy" id="28094"/>
    <lineage>
        <taxon>Bacteria</taxon>
        <taxon>Pseudomonadati</taxon>
        <taxon>Pseudomonadota</taxon>
        <taxon>Betaproteobacteria</taxon>
        <taxon>Burkholderiales</taxon>
        <taxon>Burkholderiaceae</taxon>
        <taxon>Trinickia</taxon>
    </lineage>
</organism>
<sequence length="391" mass="44577">MLAGSSRFCMKRMPYEMDYLRTDVAKTALKTLFFVRPSADHARVLARSFDLKIQGSILRLVHEYTQRCSSPVDPSHLADKLSRCQMTPEVHYRHHKLQNAMRASDLPGVNRHVLGLCRAIYDASVWPRPASVSSLRDSEWEKFSIEEAALATLREQNEKEEITAIPCTRIAACIGHIHNAMKMIQLAGSDLSSEFKTHVSNVRLFRARVTQGFSDARIMGAMFIRDCGPHPSPSYYYYEHLIHEMAHMQLNCMFALDSLLISDRSQKLCSPLRADLRPLFGVFHATFVSAKVAHALHALYSTNHSEDLRHSLAQVMNELLLGIDAMSRYEFTPHGNELLSEFRDIAASISSDKMWIRYDPTVCRPHRWHGKQTCATRFAAFISNPSFHKIK</sequence>
<dbReference type="InterPro" id="IPR026337">
    <property type="entry name" value="AKG_HExxH"/>
</dbReference>
<gene>
    <name evidence="1" type="ORF">SAMN06295900_108150</name>
</gene>
<dbReference type="AlphaFoldDB" id="A0A1X7FAW5"/>
<keyword evidence="2" id="KW-1185">Reference proteome</keyword>